<feature type="compositionally biased region" description="Basic and acidic residues" evidence="12">
    <location>
        <begin position="102"/>
        <end position="115"/>
    </location>
</feature>
<dbReference type="SMART" id="SM00239">
    <property type="entry name" value="C2"/>
    <property type="match status" value="2"/>
</dbReference>
<keyword evidence="10" id="KW-0446">Lipid-binding</keyword>
<feature type="compositionally biased region" description="Basic and acidic residues" evidence="12">
    <location>
        <begin position="69"/>
        <end position="83"/>
    </location>
</feature>
<evidence type="ECO:0000259" key="16">
    <source>
        <dbReference type="PROSITE" id="PS51847"/>
    </source>
</evidence>
<protein>
    <recommendedName>
        <fullName evidence="19">Major facilitator superfamily (MFS) profile domain-containing protein</fullName>
    </recommendedName>
</protein>
<dbReference type="Gene3D" id="2.60.40.150">
    <property type="entry name" value="C2 domain"/>
    <property type="match status" value="2"/>
</dbReference>
<evidence type="ECO:0000256" key="2">
    <source>
        <dbReference type="ARBA" id="ARBA00004586"/>
    </source>
</evidence>
<feature type="compositionally biased region" description="Low complexity" evidence="12">
    <location>
        <begin position="90"/>
        <end position="101"/>
    </location>
</feature>
<dbReference type="PANTHER" id="PTHR47348:SF2">
    <property type="entry name" value="MEIOTICALLY UP-REGULATED 190 PROTEIN"/>
    <property type="match status" value="1"/>
</dbReference>
<dbReference type="Pfam" id="PF25331">
    <property type="entry name" value="C2_Mug190_3rd"/>
    <property type="match status" value="1"/>
</dbReference>
<keyword evidence="3" id="KW-0813">Transport</keyword>
<feature type="transmembrane region" description="Helical" evidence="13">
    <location>
        <begin position="1330"/>
        <end position="1348"/>
    </location>
</feature>
<evidence type="ECO:0000256" key="13">
    <source>
        <dbReference type="SAM" id="Phobius"/>
    </source>
</evidence>
<evidence type="ECO:0000256" key="7">
    <source>
        <dbReference type="ARBA" id="ARBA00022824"/>
    </source>
</evidence>
<feature type="region of interest" description="Disordered" evidence="12">
    <location>
        <begin position="773"/>
        <end position="793"/>
    </location>
</feature>
<dbReference type="GO" id="GO:0061817">
    <property type="term" value="P:endoplasmic reticulum-plasma membrane tethering"/>
    <property type="evidence" value="ECO:0007669"/>
    <property type="project" value="InterPro"/>
</dbReference>
<evidence type="ECO:0000259" key="15">
    <source>
        <dbReference type="PROSITE" id="PS50850"/>
    </source>
</evidence>
<keyword evidence="6" id="KW-0677">Repeat</keyword>
<dbReference type="GO" id="GO:0005789">
    <property type="term" value="C:endoplasmic reticulum membrane"/>
    <property type="evidence" value="ECO:0007669"/>
    <property type="project" value="UniProtKB-SubCell"/>
</dbReference>
<keyword evidence="5 13" id="KW-0812">Transmembrane</keyword>
<feature type="transmembrane region" description="Helical" evidence="13">
    <location>
        <begin position="1360"/>
        <end position="1377"/>
    </location>
</feature>
<evidence type="ECO:0000256" key="9">
    <source>
        <dbReference type="ARBA" id="ARBA00023055"/>
    </source>
</evidence>
<feature type="region of interest" description="Disordered" evidence="12">
    <location>
        <begin position="1"/>
        <end position="144"/>
    </location>
</feature>
<dbReference type="InterPro" id="IPR000008">
    <property type="entry name" value="C2_dom"/>
</dbReference>
<dbReference type="InterPro" id="IPR057349">
    <property type="entry name" value="C2_Mug190_3rd"/>
</dbReference>
<dbReference type="EMBL" id="NAJO01000011">
    <property type="protein sequence ID" value="OQO08840.1"/>
    <property type="molecule type" value="Genomic_DNA"/>
</dbReference>
<dbReference type="SUPFAM" id="SSF103473">
    <property type="entry name" value="MFS general substrate transporter"/>
    <property type="match status" value="1"/>
</dbReference>
<dbReference type="GO" id="GO:0008289">
    <property type="term" value="F:lipid binding"/>
    <property type="evidence" value="ECO:0007669"/>
    <property type="project" value="UniProtKB-KW"/>
</dbReference>
<dbReference type="Gene3D" id="1.20.1250.20">
    <property type="entry name" value="MFS general substrate transporter like domains"/>
    <property type="match status" value="1"/>
</dbReference>
<evidence type="ECO:0000256" key="10">
    <source>
        <dbReference type="ARBA" id="ARBA00023121"/>
    </source>
</evidence>
<dbReference type="STRING" id="1507870.A0A1V8TBU4"/>
<evidence type="ECO:0000313" key="18">
    <source>
        <dbReference type="Proteomes" id="UP000192596"/>
    </source>
</evidence>
<feature type="region of interest" description="Disordered" evidence="12">
    <location>
        <begin position="1125"/>
        <end position="1190"/>
    </location>
</feature>
<feature type="domain" description="Major facilitator superfamily (MFS) profile" evidence="15">
    <location>
        <begin position="1294"/>
        <end position="1745"/>
    </location>
</feature>
<feature type="transmembrane region" description="Helical" evidence="13">
    <location>
        <begin position="1670"/>
        <end position="1689"/>
    </location>
</feature>
<evidence type="ECO:0008006" key="19">
    <source>
        <dbReference type="Google" id="ProtNLM"/>
    </source>
</evidence>
<evidence type="ECO:0000259" key="14">
    <source>
        <dbReference type="PROSITE" id="PS50004"/>
    </source>
</evidence>
<keyword evidence="4" id="KW-0597">Phosphoprotein</keyword>
<evidence type="ECO:0000256" key="6">
    <source>
        <dbReference type="ARBA" id="ARBA00022737"/>
    </source>
</evidence>
<name>A0A1V8TBU4_9PEZI</name>
<evidence type="ECO:0000313" key="17">
    <source>
        <dbReference type="EMBL" id="OQO08840.1"/>
    </source>
</evidence>
<feature type="transmembrane region" description="Helical" evidence="13">
    <location>
        <begin position="1638"/>
        <end position="1658"/>
    </location>
</feature>
<feature type="compositionally biased region" description="Basic and acidic residues" evidence="12">
    <location>
        <begin position="393"/>
        <end position="434"/>
    </location>
</feature>
<feature type="domain" description="C2" evidence="14">
    <location>
        <begin position="795"/>
        <end position="932"/>
    </location>
</feature>
<feature type="compositionally biased region" description="Acidic residues" evidence="12">
    <location>
        <begin position="1137"/>
        <end position="1154"/>
    </location>
</feature>
<dbReference type="Pfam" id="PF25669">
    <property type="entry name" value="SMP_MUG190-like"/>
    <property type="match status" value="1"/>
</dbReference>
<gene>
    <name evidence="17" type="ORF">B0A48_05730</name>
</gene>
<keyword evidence="8 13" id="KW-1133">Transmembrane helix</keyword>
<feature type="domain" description="C2" evidence="14">
    <location>
        <begin position="574"/>
        <end position="703"/>
    </location>
</feature>
<feature type="transmembrane region" description="Helical" evidence="13">
    <location>
        <begin position="477"/>
        <end position="495"/>
    </location>
</feature>
<dbReference type="PROSITE" id="PS50850">
    <property type="entry name" value="MFS"/>
    <property type="match status" value="1"/>
</dbReference>
<dbReference type="InterPro" id="IPR037767">
    <property type="entry name" value="C2A_Mug190-like"/>
</dbReference>
<dbReference type="InterPro" id="IPR035892">
    <property type="entry name" value="C2_domain_sf"/>
</dbReference>
<feature type="compositionally biased region" description="Basic and acidic residues" evidence="12">
    <location>
        <begin position="828"/>
        <end position="841"/>
    </location>
</feature>
<evidence type="ECO:0000256" key="12">
    <source>
        <dbReference type="SAM" id="MobiDB-lite"/>
    </source>
</evidence>
<evidence type="ECO:0000256" key="5">
    <source>
        <dbReference type="ARBA" id="ARBA00022692"/>
    </source>
</evidence>
<sequence length="1745" mass="194158">MSGYDDAGEEKRRYIPAHSPHHQIPTISKYREEKENRLAQANAGQDKDDEGSNVSSTEQAKATARHYLSRGEDDQGDANRDGNNDDPDDTSNANDDANGGAQDRRDDGDAPKDTSEVGQGAHPKAKRKGMKKRADERAEREVTDPITHLPVKIFDFTQDALNNAGENDAPFGSTVRTATGLSNKNKSDEELQQEMDEMRAGQEGFNELFPPPSFDGIKRELTDINKLGMTVGLVGVSTLAVLALALERVLRPTATLSVRSVATWSALSLLVAGGGFALIAGIRDWTNKRIETMWEEEIWESNRKRSKHDSNSHDDPESTRWLNSLVASVWPLVNPDLFISLADTLEDVMQASLPRLVRMVSVDDIGQGSEALRILGVRWLPTGAAARSVGADGRLKKAQEGGEHKNDRTVPGEGEVEKSDKDSGKNEGDNKKEENQEDQAIEEGMEAEEGDFINLEVAFAYRARSEKKMAKKRMKDMHLMLAFYLPGNIKLPVWVDLRGVVGTMRMRLQLTPDPPFFALCTLTFMGQPKVDLSCQPLSKHGLNIMDLPVISNFVKSAVDAAMAEYVAPKSLTLDLKDMLVGDDFKKDTAARGTLVVRIRRGYDFKVGDAGIPLIKEGSADPYVSVGWAKFGKPVWSTRLLTDEMEPVWEETAYLLVTPEQLNVDERLRVQLWDSDRLTADDDLGRIEVDLKTLMRDSASNGKMCPRSDGFRALKAGEDLPGRLDWEVGYFSKVRIQPCQLAKQTYDTEIRTMEQLREKVDKICKRKLREAMVKENREKQDEDELEQQKQQEMKTHQDNMMISAPPPEGYPSGVFSIQIHQITGLELEQTSKKAEDKNAAKDQEEEEGDTLPSAYCNVIINHRKVFKTRTKPKNAKPFFNAGTERFIPDWQNAEIHVSVRDARVHEDDALLGIVHLSLADVFKDRSQVNGFWPLSGGVGYGRIRLSLVWRSVQLQAPPEALGWELGTLQVKPNVTCSGLSHDVTKLRLKLGTTLSTAKFSPTKEGDHAWSGRKGRSAYLAVSKRYSSCFTIRFRHKQMIGNNNAAFAVLWLRDIPDETEREIELPVWKGDFKRAVACSLDDCGEKLGTVKLKVLFWSGLGSAHGKWASGDPDMKQVVQVLDVARDNEEEEKASKEAGIVDEETSSSSDESDDSSNDGDNKHESDDKADPDGLGKQGRSMTTDGKGMTNGWADSAKEYKKNMKSMHRRHRGVMQWKIPRTAEWAAHKAERAEAKITGLFKHNSREPGIETEVVDEANVAESDSDKHTSDAVPLRYPIPSNDPNDPLNWTTLGKLTTYGTICLFSFIANVNGSNFTVAIVPLQKQFKTDATHATWLVGFNVLMFGLGNVLWVPLMRVVGKRPVYLLALAVFVAANAWSTRATSYGSLLGGRMIAGFGASAADATVPSAVADMFFYEQRGHCMMFFHLALASGIFVGPLINAYIVQLHSWRWSCGFLAIAGGVIFILAFFFIRETQYYVPRKQHSALEVPKARSYAGWLSLTLGYNNDKPLQRFVRTFWDIIRMAVYPPVFWVGCLVGVFVGWTIVIQVTVSQTFLRPPYSWKLGKVGLFSISGWIGTLISFYFGGKLIDLLANRARRQDHDAKPRPEKRLIALAIPFVISPVGLIIFGQCISHRLSWVGSAFGYGMHSFGFTAVANIAITYAVDCYQSFPGEALVTVFVVRNVIALICSLYANNWIAKEGLSAVSGTMAGVQWALLLIAVPMYYMNSTILALTNKYGPQRRLRAESLK</sequence>
<feature type="transmembrane region" description="Helical" evidence="13">
    <location>
        <begin position="261"/>
        <end position="282"/>
    </location>
</feature>
<dbReference type="Pfam" id="PF00168">
    <property type="entry name" value="C2"/>
    <property type="match status" value="2"/>
</dbReference>
<dbReference type="InterPro" id="IPR020846">
    <property type="entry name" value="MFS_dom"/>
</dbReference>
<keyword evidence="7" id="KW-0256">Endoplasmic reticulum</keyword>
<dbReference type="GO" id="GO:0022857">
    <property type="term" value="F:transmembrane transporter activity"/>
    <property type="evidence" value="ECO:0007669"/>
    <property type="project" value="InterPro"/>
</dbReference>
<dbReference type="InterPro" id="IPR031468">
    <property type="entry name" value="SMP_LBD"/>
</dbReference>
<feature type="transmembrane region" description="Helical" evidence="13">
    <location>
        <begin position="1389"/>
        <end position="1412"/>
    </location>
</feature>
<keyword evidence="11 13" id="KW-0472">Membrane</keyword>
<evidence type="ECO:0000256" key="8">
    <source>
        <dbReference type="ARBA" id="ARBA00022989"/>
    </source>
</evidence>
<feature type="transmembrane region" description="Helical" evidence="13">
    <location>
        <begin position="1446"/>
        <end position="1468"/>
    </location>
</feature>
<evidence type="ECO:0000256" key="4">
    <source>
        <dbReference type="ARBA" id="ARBA00022553"/>
    </source>
</evidence>
<dbReference type="OrthoDB" id="419768at2759"/>
<dbReference type="CDD" id="cd04052">
    <property type="entry name" value="C2B_Tricalbin-like"/>
    <property type="match status" value="1"/>
</dbReference>
<feature type="transmembrane region" description="Helical" evidence="13">
    <location>
        <begin position="1606"/>
        <end position="1626"/>
    </location>
</feature>
<dbReference type="PROSITE" id="PS51847">
    <property type="entry name" value="SMP"/>
    <property type="match status" value="1"/>
</dbReference>
<accession>A0A1V8TBU4</accession>
<keyword evidence="9" id="KW-0445">Lipid transport</keyword>
<feature type="compositionally biased region" description="Basic and acidic residues" evidence="12">
    <location>
        <begin position="1156"/>
        <end position="1170"/>
    </location>
</feature>
<dbReference type="InterPro" id="IPR037765">
    <property type="entry name" value="C2B_Tricalbin"/>
</dbReference>
<feature type="transmembrane region" description="Helical" evidence="13">
    <location>
        <begin position="1563"/>
        <end position="1585"/>
    </location>
</feature>
<feature type="compositionally biased region" description="Basic and acidic residues" evidence="12">
    <location>
        <begin position="132"/>
        <end position="143"/>
    </location>
</feature>
<feature type="transmembrane region" description="Helical" evidence="13">
    <location>
        <begin position="1709"/>
        <end position="1730"/>
    </location>
</feature>
<comment type="subcellular location">
    <subcellularLocation>
        <location evidence="2">Endoplasmic reticulum membrane</location>
    </subcellularLocation>
    <subcellularLocation>
        <location evidence="1">Membrane</location>
        <topology evidence="1">Multi-pass membrane protein</topology>
    </subcellularLocation>
</comment>
<dbReference type="InterPro" id="IPR036259">
    <property type="entry name" value="MFS_trans_sf"/>
</dbReference>
<feature type="region of interest" description="Disordered" evidence="12">
    <location>
        <begin position="388"/>
        <end position="439"/>
    </location>
</feature>
<dbReference type="PROSITE" id="PS50004">
    <property type="entry name" value="C2"/>
    <property type="match status" value="2"/>
</dbReference>
<feature type="transmembrane region" description="Helical" evidence="13">
    <location>
        <begin position="227"/>
        <end position="246"/>
    </location>
</feature>
<dbReference type="InParanoid" id="A0A1V8TBU4"/>
<dbReference type="InterPro" id="IPR011701">
    <property type="entry name" value="MFS"/>
</dbReference>
<feature type="transmembrane region" description="Helical" evidence="13">
    <location>
        <begin position="1522"/>
        <end position="1543"/>
    </location>
</feature>
<dbReference type="CDD" id="cd21676">
    <property type="entry name" value="SMP_Mug190"/>
    <property type="match status" value="1"/>
</dbReference>
<evidence type="ECO:0000256" key="3">
    <source>
        <dbReference type="ARBA" id="ARBA00022448"/>
    </source>
</evidence>
<dbReference type="GO" id="GO:0006869">
    <property type="term" value="P:lipid transport"/>
    <property type="evidence" value="ECO:0007669"/>
    <property type="project" value="UniProtKB-KW"/>
</dbReference>
<evidence type="ECO:0000256" key="1">
    <source>
        <dbReference type="ARBA" id="ARBA00004141"/>
    </source>
</evidence>
<dbReference type="PANTHER" id="PTHR47348">
    <property type="entry name" value="MEIOTICALLY UP-REGULATED GENE 190 PROTEIN"/>
    <property type="match status" value="1"/>
</dbReference>
<dbReference type="CDD" id="cd04041">
    <property type="entry name" value="C2A_fungal"/>
    <property type="match status" value="1"/>
</dbReference>
<dbReference type="SUPFAM" id="SSF49562">
    <property type="entry name" value="C2 domain (Calcium/lipid-binding domain, CaLB)"/>
    <property type="match status" value="2"/>
</dbReference>
<feature type="region of interest" description="Disordered" evidence="12">
    <location>
        <begin position="166"/>
        <end position="193"/>
    </location>
</feature>
<feature type="region of interest" description="Disordered" evidence="12">
    <location>
        <begin position="825"/>
        <end position="848"/>
    </location>
</feature>
<dbReference type="Proteomes" id="UP000192596">
    <property type="component" value="Unassembled WGS sequence"/>
</dbReference>
<reference evidence="18" key="1">
    <citation type="submission" date="2017-03" db="EMBL/GenBank/DDBJ databases">
        <title>Genomes of endolithic fungi from Antarctica.</title>
        <authorList>
            <person name="Coleine C."/>
            <person name="Masonjones S."/>
            <person name="Stajich J.E."/>
        </authorList>
    </citation>
    <scope>NUCLEOTIDE SEQUENCE [LARGE SCALE GENOMIC DNA]</scope>
    <source>
        <strain evidence="18">CCFEE 5527</strain>
    </source>
</reference>
<feature type="domain" description="SMP-LTD" evidence="16">
    <location>
        <begin position="315"/>
        <end position="576"/>
    </location>
</feature>
<proteinExistence type="predicted"/>
<comment type="caution">
    <text evidence="17">The sequence shown here is derived from an EMBL/GenBank/DDBJ whole genome shotgun (WGS) entry which is preliminary data.</text>
</comment>
<keyword evidence="18" id="KW-1185">Reference proteome</keyword>
<dbReference type="Pfam" id="PF07690">
    <property type="entry name" value="MFS_1"/>
    <property type="match status" value="1"/>
</dbReference>
<evidence type="ECO:0000256" key="11">
    <source>
        <dbReference type="ARBA" id="ARBA00023136"/>
    </source>
</evidence>
<feature type="compositionally biased region" description="Polar residues" evidence="12">
    <location>
        <begin position="174"/>
        <end position="184"/>
    </location>
</feature>
<feature type="transmembrane region" description="Helical" evidence="13">
    <location>
        <begin position="1419"/>
        <end position="1440"/>
    </location>
</feature>
<organism evidence="17 18">
    <name type="scientific">Cryoendolithus antarcticus</name>
    <dbReference type="NCBI Taxonomy" id="1507870"/>
    <lineage>
        <taxon>Eukaryota</taxon>
        <taxon>Fungi</taxon>
        <taxon>Dikarya</taxon>
        <taxon>Ascomycota</taxon>
        <taxon>Pezizomycotina</taxon>
        <taxon>Dothideomycetes</taxon>
        <taxon>Dothideomycetidae</taxon>
        <taxon>Cladosporiales</taxon>
        <taxon>Cladosporiaceae</taxon>
        <taxon>Cryoendolithus</taxon>
    </lineage>
</organism>